<dbReference type="AlphaFoldDB" id="A0A0E9QIR6"/>
<sequence length="37" mass="3983">MARSDTRLLHLLLTSDGSCLSLWPGPLLIEPAAATFD</sequence>
<evidence type="ECO:0000313" key="1">
    <source>
        <dbReference type="EMBL" id="JAH16392.1"/>
    </source>
</evidence>
<name>A0A0E9QIR6_ANGAN</name>
<proteinExistence type="predicted"/>
<accession>A0A0E9QIR6</accession>
<organism evidence="1">
    <name type="scientific">Anguilla anguilla</name>
    <name type="common">European freshwater eel</name>
    <name type="synonym">Muraena anguilla</name>
    <dbReference type="NCBI Taxonomy" id="7936"/>
    <lineage>
        <taxon>Eukaryota</taxon>
        <taxon>Metazoa</taxon>
        <taxon>Chordata</taxon>
        <taxon>Craniata</taxon>
        <taxon>Vertebrata</taxon>
        <taxon>Euteleostomi</taxon>
        <taxon>Actinopterygii</taxon>
        <taxon>Neopterygii</taxon>
        <taxon>Teleostei</taxon>
        <taxon>Anguilliformes</taxon>
        <taxon>Anguillidae</taxon>
        <taxon>Anguilla</taxon>
    </lineage>
</organism>
<dbReference type="EMBL" id="GBXM01092185">
    <property type="protein sequence ID" value="JAH16392.1"/>
    <property type="molecule type" value="Transcribed_RNA"/>
</dbReference>
<protein>
    <submittedName>
        <fullName evidence="1">Uncharacterized protein</fullName>
    </submittedName>
</protein>
<reference evidence="1" key="2">
    <citation type="journal article" date="2015" name="Fish Shellfish Immunol.">
        <title>Early steps in the European eel (Anguilla anguilla)-Vibrio vulnificus interaction in the gills: Role of the RtxA13 toxin.</title>
        <authorList>
            <person name="Callol A."/>
            <person name="Pajuelo D."/>
            <person name="Ebbesson L."/>
            <person name="Teles M."/>
            <person name="MacKenzie S."/>
            <person name="Amaro C."/>
        </authorList>
    </citation>
    <scope>NUCLEOTIDE SEQUENCE</scope>
</reference>
<reference evidence="1" key="1">
    <citation type="submission" date="2014-11" db="EMBL/GenBank/DDBJ databases">
        <authorList>
            <person name="Amaro Gonzalez C."/>
        </authorList>
    </citation>
    <scope>NUCLEOTIDE SEQUENCE</scope>
</reference>